<proteinExistence type="predicted"/>
<dbReference type="PANTHER" id="PTHR46652:SF3">
    <property type="entry name" value="LEUCINE-RICH REPEAT-CONTAINING PROTEIN 9"/>
    <property type="match status" value="1"/>
</dbReference>
<dbReference type="Gene3D" id="3.80.10.10">
    <property type="entry name" value="Ribonuclease Inhibitor"/>
    <property type="match status" value="1"/>
</dbReference>
<protein>
    <submittedName>
        <fullName evidence="3">L domain-like protein</fullName>
    </submittedName>
</protein>
<name>A0A1Y2C1L4_9FUNG</name>
<reference evidence="3 4" key="1">
    <citation type="submission" date="2016-07" db="EMBL/GenBank/DDBJ databases">
        <title>Pervasive Adenine N6-methylation of Active Genes in Fungi.</title>
        <authorList>
            <consortium name="DOE Joint Genome Institute"/>
            <person name="Mondo S.J."/>
            <person name="Dannebaum R.O."/>
            <person name="Kuo R.C."/>
            <person name="Labutti K."/>
            <person name="Haridas S."/>
            <person name="Kuo A."/>
            <person name="Salamov A."/>
            <person name="Ahrendt S.R."/>
            <person name="Lipzen A."/>
            <person name="Sullivan W."/>
            <person name="Andreopoulos W.B."/>
            <person name="Clum A."/>
            <person name="Lindquist E."/>
            <person name="Daum C."/>
            <person name="Ramamoorthy G.K."/>
            <person name="Gryganskyi A."/>
            <person name="Culley D."/>
            <person name="Magnuson J.K."/>
            <person name="James T.Y."/>
            <person name="O'Malley M.A."/>
            <person name="Stajich J.E."/>
            <person name="Spatafora J.W."/>
            <person name="Visel A."/>
            <person name="Grigoriev I.V."/>
        </authorList>
    </citation>
    <scope>NUCLEOTIDE SEQUENCE [LARGE SCALE GENOMIC DNA]</scope>
    <source>
        <strain evidence="3 4">JEL800</strain>
    </source>
</reference>
<keyword evidence="2" id="KW-0677">Repeat</keyword>
<sequence>MCSDTFVELFGCSSLQTLDVSEVHNPFVANAIDSVAQVLLIEGSLPTLSYLKIWHWKTDNFDTINSMSSLRKLEIQTPAEDLSMIIWQHRYLKELTLNTLFLKTFPLLAELSLLTDLRLENNKISDLRPINQLINLETLVIQRCISFDFSPLQSLFRLNYLQIDEAPNLTDVEFLTKLTQLSLLILCETTVQNITPLSSCTNLCSLLISKCPISDISALVTLKNLKSIRLTKTNVSDLSPIGDLSLLEELNVSYSMISNLNPIATCTRLKTLEARNCRLTNEGVSELVHLTDLEEIIVDNNSTLSDLSFLRCNTTLTTLGISETAVEDVTILARISTLRVFYCSRYVKTLEPLRGIPLKRLTCRKHLLIVDYEKHWKNCFWTFQW</sequence>
<evidence type="ECO:0000256" key="2">
    <source>
        <dbReference type="ARBA" id="ARBA00022737"/>
    </source>
</evidence>
<dbReference type="SUPFAM" id="SSF52058">
    <property type="entry name" value="L domain-like"/>
    <property type="match status" value="1"/>
</dbReference>
<dbReference type="InterPro" id="IPR032675">
    <property type="entry name" value="LRR_dom_sf"/>
</dbReference>
<keyword evidence="4" id="KW-1185">Reference proteome</keyword>
<dbReference type="EMBL" id="MCGO01000034">
    <property type="protein sequence ID" value="ORY40767.1"/>
    <property type="molecule type" value="Genomic_DNA"/>
</dbReference>
<gene>
    <name evidence="3" type="ORF">BCR33DRAFT_767914</name>
</gene>
<organism evidence="3 4">
    <name type="scientific">Rhizoclosmatium globosum</name>
    <dbReference type="NCBI Taxonomy" id="329046"/>
    <lineage>
        <taxon>Eukaryota</taxon>
        <taxon>Fungi</taxon>
        <taxon>Fungi incertae sedis</taxon>
        <taxon>Chytridiomycota</taxon>
        <taxon>Chytridiomycota incertae sedis</taxon>
        <taxon>Chytridiomycetes</taxon>
        <taxon>Chytridiales</taxon>
        <taxon>Chytriomycetaceae</taxon>
        <taxon>Rhizoclosmatium</taxon>
    </lineage>
</organism>
<dbReference type="OrthoDB" id="7451790at2759"/>
<evidence type="ECO:0000313" key="4">
    <source>
        <dbReference type="Proteomes" id="UP000193642"/>
    </source>
</evidence>
<dbReference type="PANTHER" id="PTHR46652">
    <property type="entry name" value="LEUCINE-RICH REPEAT AND IQ DOMAIN-CONTAINING PROTEIN 1-RELATED"/>
    <property type="match status" value="1"/>
</dbReference>
<dbReference type="InterPro" id="IPR050836">
    <property type="entry name" value="SDS22/Internalin_LRR"/>
</dbReference>
<evidence type="ECO:0000313" key="3">
    <source>
        <dbReference type="EMBL" id="ORY40767.1"/>
    </source>
</evidence>
<evidence type="ECO:0000256" key="1">
    <source>
        <dbReference type="ARBA" id="ARBA00022614"/>
    </source>
</evidence>
<dbReference type="AlphaFoldDB" id="A0A1Y2C1L4"/>
<comment type="caution">
    <text evidence="3">The sequence shown here is derived from an EMBL/GenBank/DDBJ whole genome shotgun (WGS) entry which is preliminary data.</text>
</comment>
<dbReference type="Proteomes" id="UP000193642">
    <property type="component" value="Unassembled WGS sequence"/>
</dbReference>
<dbReference type="InterPro" id="IPR001611">
    <property type="entry name" value="Leu-rich_rpt"/>
</dbReference>
<keyword evidence="1" id="KW-0433">Leucine-rich repeat</keyword>
<dbReference type="PROSITE" id="PS51450">
    <property type="entry name" value="LRR"/>
    <property type="match status" value="1"/>
</dbReference>
<accession>A0A1Y2C1L4</accession>
<dbReference type="STRING" id="329046.A0A1Y2C1L4"/>